<organism evidence="3 4">
    <name type="scientific">Acer negundo</name>
    <name type="common">Box elder</name>
    <dbReference type="NCBI Taxonomy" id="4023"/>
    <lineage>
        <taxon>Eukaryota</taxon>
        <taxon>Viridiplantae</taxon>
        <taxon>Streptophyta</taxon>
        <taxon>Embryophyta</taxon>
        <taxon>Tracheophyta</taxon>
        <taxon>Spermatophyta</taxon>
        <taxon>Magnoliopsida</taxon>
        <taxon>eudicotyledons</taxon>
        <taxon>Gunneridae</taxon>
        <taxon>Pentapetalae</taxon>
        <taxon>rosids</taxon>
        <taxon>malvids</taxon>
        <taxon>Sapindales</taxon>
        <taxon>Sapindaceae</taxon>
        <taxon>Hippocastanoideae</taxon>
        <taxon>Acereae</taxon>
        <taxon>Acer</taxon>
    </lineage>
</organism>
<dbReference type="AlphaFoldDB" id="A0AAD5P3X7"/>
<reference evidence="3 4" key="1">
    <citation type="journal article" date="2022" name="Plant J.">
        <title>Strategies of tolerance reflected in two North American maple genomes.</title>
        <authorList>
            <person name="McEvoy S.L."/>
            <person name="Sezen U.U."/>
            <person name="Trouern-Trend A."/>
            <person name="McMahon S.M."/>
            <person name="Schaberg P.G."/>
            <person name="Yang J."/>
            <person name="Wegrzyn J.L."/>
            <person name="Swenson N.G."/>
        </authorList>
    </citation>
    <scope>NUCLEOTIDE SEQUENCE [LARGE SCALE GENOMIC DNA]</scope>
    <source>
        <strain evidence="3">91603</strain>
    </source>
</reference>
<evidence type="ECO:0008006" key="5">
    <source>
        <dbReference type="Google" id="ProtNLM"/>
    </source>
</evidence>
<evidence type="ECO:0000313" key="3">
    <source>
        <dbReference type="EMBL" id="KAI9197931.1"/>
    </source>
</evidence>
<dbReference type="Proteomes" id="UP001064489">
    <property type="component" value="Chromosome 13"/>
</dbReference>
<dbReference type="InterPro" id="IPR006086">
    <property type="entry name" value="XPG-I_dom"/>
</dbReference>
<gene>
    <name evidence="3" type="ORF">LWI28_006918</name>
</gene>
<name>A0AAD5P3X7_ACENE</name>
<dbReference type="EMBL" id="JAJSOW010000002">
    <property type="protein sequence ID" value="KAI9197931.1"/>
    <property type="molecule type" value="Genomic_DNA"/>
</dbReference>
<keyword evidence="4" id="KW-1185">Reference proteome</keyword>
<dbReference type="PANTHER" id="PTHR11081">
    <property type="entry name" value="FLAP ENDONUCLEASE FAMILY MEMBER"/>
    <property type="match status" value="1"/>
</dbReference>
<dbReference type="GO" id="GO:0017108">
    <property type="term" value="F:5'-flap endonuclease activity"/>
    <property type="evidence" value="ECO:0007669"/>
    <property type="project" value="TreeGrafter"/>
</dbReference>
<dbReference type="SUPFAM" id="SSF88723">
    <property type="entry name" value="PIN domain-like"/>
    <property type="match status" value="1"/>
</dbReference>
<dbReference type="Pfam" id="PF00867">
    <property type="entry name" value="XPG_I"/>
    <property type="match status" value="1"/>
</dbReference>
<dbReference type="SMART" id="SM00485">
    <property type="entry name" value="XPGN"/>
    <property type="match status" value="1"/>
</dbReference>
<comment type="caution">
    <text evidence="3">The sequence shown here is derived from an EMBL/GenBank/DDBJ whole genome shotgun (WGS) entry which is preliminary data.</text>
</comment>
<feature type="domain" description="XPG N-terminal" evidence="2">
    <location>
        <begin position="1"/>
        <end position="85"/>
    </location>
</feature>
<evidence type="ECO:0000259" key="1">
    <source>
        <dbReference type="SMART" id="SM00484"/>
    </source>
</evidence>
<dbReference type="InterPro" id="IPR029060">
    <property type="entry name" value="PIN-like_dom_sf"/>
</dbReference>
<dbReference type="InterPro" id="IPR006084">
    <property type="entry name" value="XPG/Rad2"/>
</dbReference>
<dbReference type="InterPro" id="IPR006085">
    <property type="entry name" value="XPG_DNA_repair_N"/>
</dbReference>
<proteinExistence type="predicted"/>
<sequence length="107" mass="11990">MGIQGLLPLLKSMMKPMHIKDLEGCCVAIDTYSWLHKEFYQKAVDISPSIAHELIQVLKQENISYVVAPYEADAQMTFLAISKQVEAVITEDSDLIAFGCPRIWASC</sequence>
<feature type="domain" description="XPG-I" evidence="1">
    <location>
        <begin position="59"/>
        <end position="107"/>
    </location>
</feature>
<evidence type="ECO:0000313" key="4">
    <source>
        <dbReference type="Proteomes" id="UP001064489"/>
    </source>
</evidence>
<dbReference type="PRINTS" id="PR00853">
    <property type="entry name" value="XPGRADSUPER"/>
</dbReference>
<dbReference type="Pfam" id="PF00752">
    <property type="entry name" value="XPG_N"/>
    <property type="match status" value="1"/>
</dbReference>
<dbReference type="Gene3D" id="3.40.50.1010">
    <property type="entry name" value="5'-nuclease"/>
    <property type="match status" value="2"/>
</dbReference>
<dbReference type="PANTHER" id="PTHR11081:SF65">
    <property type="entry name" value="DNA DAMAGE-INDUCIBLE PROTEIN DIN7-RELATED"/>
    <property type="match status" value="1"/>
</dbReference>
<protein>
    <recommendedName>
        <fullName evidence="5">Exonuclease 1</fullName>
    </recommendedName>
</protein>
<dbReference type="SMART" id="SM00484">
    <property type="entry name" value="XPGI"/>
    <property type="match status" value="1"/>
</dbReference>
<evidence type="ECO:0000259" key="2">
    <source>
        <dbReference type="SMART" id="SM00485"/>
    </source>
</evidence>
<accession>A0AAD5P3X7</accession>